<evidence type="ECO:0000259" key="11">
    <source>
        <dbReference type="PROSITE" id="PS50975"/>
    </source>
</evidence>
<dbReference type="EC" id="6.3.2.3" evidence="10"/>
<dbReference type="HAMAP" id="MF_00162">
    <property type="entry name" value="GSH_S"/>
    <property type="match status" value="1"/>
</dbReference>
<dbReference type="AlphaFoldDB" id="F1YTT5"/>
<dbReference type="Proteomes" id="UP000018454">
    <property type="component" value="Unassembled WGS sequence"/>
</dbReference>
<dbReference type="Gene3D" id="3.30.1490.20">
    <property type="entry name" value="ATP-grasp fold, A domain"/>
    <property type="match status" value="1"/>
</dbReference>
<dbReference type="GO" id="GO:0004363">
    <property type="term" value="F:glutathione synthase activity"/>
    <property type="evidence" value="ECO:0007669"/>
    <property type="project" value="UniProtKB-UniRule"/>
</dbReference>
<evidence type="ECO:0000256" key="2">
    <source>
        <dbReference type="ARBA" id="ARBA00001946"/>
    </source>
</evidence>
<dbReference type="Gene3D" id="3.30.470.20">
    <property type="entry name" value="ATP-grasp fold, B domain"/>
    <property type="match status" value="1"/>
</dbReference>
<comment type="similarity">
    <text evidence="10">Belongs to the prokaryotic GSH synthase family.</text>
</comment>
<organism evidence="12 13">
    <name type="scientific">Acetobacter pomorum DM001</name>
    <dbReference type="NCBI Taxonomy" id="945681"/>
    <lineage>
        <taxon>Bacteria</taxon>
        <taxon>Pseudomonadati</taxon>
        <taxon>Pseudomonadota</taxon>
        <taxon>Alphaproteobacteria</taxon>
        <taxon>Acetobacterales</taxon>
        <taxon>Acetobacteraceae</taxon>
        <taxon>Acetobacter</taxon>
    </lineage>
</organism>
<comment type="cofactor">
    <cofactor evidence="1">
        <name>Mn(2+)</name>
        <dbReference type="ChEBI" id="CHEBI:29035"/>
    </cofactor>
</comment>
<dbReference type="InterPro" id="IPR013815">
    <property type="entry name" value="ATP_grasp_subdomain_1"/>
</dbReference>
<dbReference type="NCBIfam" id="NF003573">
    <property type="entry name" value="PRK05246.1"/>
    <property type="match status" value="1"/>
</dbReference>
<comment type="catalytic activity">
    <reaction evidence="10">
        <text>gamma-L-glutamyl-L-cysteine + glycine + ATP = glutathione + ADP + phosphate + H(+)</text>
        <dbReference type="Rhea" id="RHEA:13557"/>
        <dbReference type="ChEBI" id="CHEBI:15378"/>
        <dbReference type="ChEBI" id="CHEBI:30616"/>
        <dbReference type="ChEBI" id="CHEBI:43474"/>
        <dbReference type="ChEBI" id="CHEBI:57305"/>
        <dbReference type="ChEBI" id="CHEBI:57925"/>
        <dbReference type="ChEBI" id="CHEBI:58173"/>
        <dbReference type="ChEBI" id="CHEBI:456216"/>
        <dbReference type="EC" id="6.3.2.3"/>
    </reaction>
</comment>
<dbReference type="NCBIfam" id="TIGR01380">
    <property type="entry name" value="glut_syn"/>
    <property type="match status" value="1"/>
</dbReference>
<keyword evidence="8" id="KW-0460">Magnesium</keyword>
<evidence type="ECO:0000313" key="13">
    <source>
        <dbReference type="Proteomes" id="UP000018454"/>
    </source>
</evidence>
<dbReference type="UniPathway" id="UPA00142">
    <property type="reaction ID" value="UER00210"/>
</dbReference>
<evidence type="ECO:0000256" key="1">
    <source>
        <dbReference type="ARBA" id="ARBA00001936"/>
    </source>
</evidence>
<dbReference type="PROSITE" id="PS50975">
    <property type="entry name" value="ATP_GRASP"/>
    <property type="match status" value="1"/>
</dbReference>
<feature type="domain" description="ATP-grasp" evidence="11">
    <location>
        <begin position="168"/>
        <end position="352"/>
    </location>
</feature>
<comment type="pathway">
    <text evidence="10">Sulfur metabolism; glutathione biosynthesis; glutathione from L-cysteine and L-glutamate: step 2/2.</text>
</comment>
<evidence type="ECO:0000256" key="6">
    <source>
        <dbReference type="ARBA" id="ARBA00022741"/>
    </source>
</evidence>
<dbReference type="InterPro" id="IPR006284">
    <property type="entry name" value="Glut_synth_pro"/>
</dbReference>
<dbReference type="InterPro" id="IPR011761">
    <property type="entry name" value="ATP-grasp"/>
</dbReference>
<protein>
    <recommendedName>
        <fullName evidence="10">Glutathione synthetase</fullName>
        <ecNumber evidence="10">6.3.2.3</ecNumber>
    </recommendedName>
    <alternativeName>
        <fullName evidence="10">GSH synthetase</fullName>
        <shortName evidence="10">GSH-S</shortName>
        <shortName evidence="10">GSHase</shortName>
    </alternativeName>
    <alternativeName>
        <fullName evidence="10">Glutathione synthase</fullName>
    </alternativeName>
</protein>
<dbReference type="InterPro" id="IPR004218">
    <property type="entry name" value="GSHS_ATP-bd"/>
</dbReference>
<evidence type="ECO:0000256" key="5">
    <source>
        <dbReference type="ARBA" id="ARBA00022723"/>
    </source>
</evidence>
<name>F1YTT5_9PROT</name>
<evidence type="ECO:0000256" key="3">
    <source>
        <dbReference type="ARBA" id="ARBA00022598"/>
    </source>
</evidence>
<dbReference type="SUPFAM" id="SSF56059">
    <property type="entry name" value="Glutathione synthetase ATP-binding domain-like"/>
    <property type="match status" value="1"/>
</dbReference>
<keyword evidence="5" id="KW-0479">Metal-binding</keyword>
<accession>F1YTT5</accession>
<dbReference type="GO" id="GO:0046872">
    <property type="term" value="F:metal ion binding"/>
    <property type="evidence" value="ECO:0007669"/>
    <property type="project" value="UniProtKB-KW"/>
</dbReference>
<keyword evidence="7 10" id="KW-0067">ATP-binding</keyword>
<dbReference type="PANTHER" id="PTHR21621:SF4">
    <property type="entry name" value="GLUTATHIONE SYNTHETASE"/>
    <property type="match status" value="1"/>
</dbReference>
<dbReference type="InterPro" id="IPR016185">
    <property type="entry name" value="PreATP-grasp_dom_sf"/>
</dbReference>
<proteinExistence type="inferred from homology"/>
<keyword evidence="9" id="KW-0464">Manganese</keyword>
<dbReference type="PANTHER" id="PTHR21621">
    <property type="entry name" value="RIBOSOMAL PROTEIN S6 MODIFICATION PROTEIN"/>
    <property type="match status" value="1"/>
</dbReference>
<evidence type="ECO:0000256" key="7">
    <source>
        <dbReference type="ARBA" id="ARBA00022840"/>
    </source>
</evidence>
<evidence type="ECO:0000256" key="10">
    <source>
        <dbReference type="HAMAP-Rule" id="MF_00162"/>
    </source>
</evidence>
<evidence type="ECO:0000256" key="9">
    <source>
        <dbReference type="ARBA" id="ARBA00023211"/>
    </source>
</evidence>
<dbReference type="InterPro" id="IPR004215">
    <property type="entry name" value="GSHS_N"/>
</dbReference>
<comment type="caution">
    <text evidence="12">The sequence shown here is derived from an EMBL/GenBank/DDBJ whole genome shotgun (WGS) entry which is preliminary data.</text>
</comment>
<dbReference type="SUPFAM" id="SSF52440">
    <property type="entry name" value="PreATP-grasp domain"/>
    <property type="match status" value="1"/>
</dbReference>
<keyword evidence="6 10" id="KW-0547">Nucleotide-binding</keyword>
<keyword evidence="4 10" id="KW-0317">Glutathione biosynthesis</keyword>
<comment type="cofactor">
    <cofactor evidence="2">
        <name>Mg(2+)</name>
        <dbReference type="ChEBI" id="CHEBI:18420"/>
    </cofactor>
</comment>
<reference evidence="12 13" key="1">
    <citation type="journal article" date="2011" name="Science">
        <title>Drosophila microbiome modulates host developmental and metabolic homeostasis via insulin signaling.</title>
        <authorList>
            <person name="Shin S.C."/>
            <person name="Kim S.H."/>
            <person name="You H."/>
            <person name="Kim B."/>
            <person name="Kim A.C."/>
            <person name="Lee K.A."/>
            <person name="Yoon J.H."/>
            <person name="Ryu J.H."/>
            <person name="Lee W.J."/>
        </authorList>
    </citation>
    <scope>NUCLEOTIDE SEQUENCE [LARGE SCALE GENOMIC DNA]</scope>
    <source>
        <strain evidence="12 13">DM001</strain>
    </source>
</reference>
<dbReference type="EMBL" id="AEUP01000026">
    <property type="protein sequence ID" value="EGE47800.1"/>
    <property type="molecule type" value="Genomic_DNA"/>
</dbReference>
<keyword evidence="3 10" id="KW-0436">Ligase</keyword>
<dbReference type="Pfam" id="PF02955">
    <property type="entry name" value="GSH-S_ATP"/>
    <property type="match status" value="1"/>
</dbReference>
<gene>
    <name evidence="10 12" type="primary">gshB</name>
    <name evidence="12" type="ORF">APO_1435</name>
</gene>
<dbReference type="Pfam" id="PF02951">
    <property type="entry name" value="GSH-S_N"/>
    <property type="match status" value="1"/>
</dbReference>
<dbReference type="GO" id="GO:0005737">
    <property type="term" value="C:cytoplasm"/>
    <property type="evidence" value="ECO:0007669"/>
    <property type="project" value="TreeGrafter"/>
</dbReference>
<sequence>MLFAPGRQGRIRCILVFIAKNNRKHTSMASSLQVAVQMDPLEHINIHGDSTFALMLEAQKRGHALYVYEVNTLALGEGAAEPEQSSKTRVTALMRPVTVRREEGNHATFGAPMRQSLGDMDVVLMRQDPPFDMAYITATHMLDHVHGIGPGKALVVNDPRWVRDSPEKLLVTHFPDLMPPTLVTWDIEQIRAFRAKWHDIIVKPLFGNGGSGVFRIREDDQNLNALLEMHFARSREPLMIQRYEPAVTAGDKRIILVDGEPVGAINRVPSGEDHRSNMHVGGVAKQIGLSARDREICTAIGPFLKDHGLIFVGIDVIGQYLTEINVTSPTGLQELERFDGINGAGAIWNCIERKLHAA</sequence>
<evidence type="ECO:0000313" key="12">
    <source>
        <dbReference type="EMBL" id="EGE47800.1"/>
    </source>
</evidence>
<evidence type="ECO:0000256" key="8">
    <source>
        <dbReference type="ARBA" id="ARBA00022842"/>
    </source>
</evidence>
<dbReference type="GO" id="GO:0005524">
    <property type="term" value="F:ATP binding"/>
    <property type="evidence" value="ECO:0007669"/>
    <property type="project" value="UniProtKB-UniRule"/>
</dbReference>
<dbReference type="Gene3D" id="3.40.50.20">
    <property type="match status" value="1"/>
</dbReference>
<evidence type="ECO:0000256" key="4">
    <source>
        <dbReference type="ARBA" id="ARBA00022684"/>
    </source>
</evidence>